<dbReference type="InterPro" id="IPR021145">
    <property type="entry name" value="Portal_protein_SPP1_Gp6-like"/>
</dbReference>
<proteinExistence type="predicted"/>
<dbReference type="Proteomes" id="UP000184476">
    <property type="component" value="Unassembled WGS sequence"/>
</dbReference>
<name>A0A1M4VBY0_9BACL</name>
<protein>
    <submittedName>
        <fullName evidence="2">Phage portal protein, SPP1 Gp6-like</fullName>
    </submittedName>
</protein>
<accession>A0A1M4VBY0</accession>
<dbReference type="EMBL" id="FQVL01000002">
    <property type="protein sequence ID" value="SHE66437.1"/>
    <property type="molecule type" value="Genomic_DNA"/>
</dbReference>
<evidence type="ECO:0000313" key="3">
    <source>
        <dbReference type="Proteomes" id="UP000184476"/>
    </source>
</evidence>
<sequence>MKLFDVGDQFPDDESIPRIARYIRGKYYFEGKQAELVERATNILKDTPHAEKLALLYIGFHMVQALTNKPADLMFGEPPNYQVSEDETPEQQALERITNDNELNTMGHELVVSSGIRGDGWLKVYYDYREDYSELTSLGLPTPEGVEPEVIIEPVPANFVFPETVNLNNKKFKAINICYVSYQDRKKRSFLSFLEDRIPGLENEEEIPYLNVERHISGYIFYERYRLAEKTVSTKYGANIQLFDIIEQVPTGREADIVETGLNHIPVHHFPYSACDDTWQGHNNIEKIESLVTAIEDRLVQIDYVLWKHSDPSMYGPPAGTSEIKSGGRYIPVEAGEIVPGYIEWNSQLEAAFRELDRLIGLVFAIQETPQWLFGSAITELESGGTGTSHTDGAAIKGRFMPILSKVKRIRVYLERAMRKTLLSAMQLEQVVREKYETSIPEYEPKMPTILWKDGLPNNDKELAEIMALRTGNKQTIDQLSAIKVLENMNFEEAKAIYDSINREQDEALKRMQEQMNPSVDLNWDNEEPKKPQPEKSSEES</sequence>
<gene>
    <name evidence="2" type="ORF">SAMN05444392_102283</name>
</gene>
<dbReference type="Pfam" id="PF05133">
    <property type="entry name" value="SPP1_portal"/>
    <property type="match status" value="1"/>
</dbReference>
<dbReference type="STRING" id="112248.SAMN05444392_102283"/>
<dbReference type="AlphaFoldDB" id="A0A1M4VBY0"/>
<keyword evidence="3" id="KW-1185">Reference proteome</keyword>
<feature type="region of interest" description="Disordered" evidence="1">
    <location>
        <begin position="510"/>
        <end position="541"/>
    </location>
</feature>
<evidence type="ECO:0000313" key="2">
    <source>
        <dbReference type="EMBL" id="SHE66437.1"/>
    </source>
</evidence>
<dbReference type="RefSeq" id="WP_073153700.1">
    <property type="nucleotide sequence ID" value="NZ_FQVL01000002.1"/>
</dbReference>
<reference evidence="2 3" key="1">
    <citation type="submission" date="2016-11" db="EMBL/GenBank/DDBJ databases">
        <authorList>
            <person name="Jaros S."/>
            <person name="Januszkiewicz K."/>
            <person name="Wedrychowicz H."/>
        </authorList>
    </citation>
    <scope>NUCLEOTIDE SEQUENCE [LARGE SCALE GENOMIC DNA]</scope>
    <source>
        <strain evidence="2 3">DSM 44666</strain>
    </source>
</reference>
<evidence type="ECO:0000256" key="1">
    <source>
        <dbReference type="SAM" id="MobiDB-lite"/>
    </source>
</evidence>
<organism evidence="2 3">
    <name type="scientific">Seinonella peptonophila</name>
    <dbReference type="NCBI Taxonomy" id="112248"/>
    <lineage>
        <taxon>Bacteria</taxon>
        <taxon>Bacillati</taxon>
        <taxon>Bacillota</taxon>
        <taxon>Bacilli</taxon>
        <taxon>Bacillales</taxon>
        <taxon>Thermoactinomycetaceae</taxon>
        <taxon>Seinonella</taxon>
    </lineage>
</organism>
<feature type="compositionally biased region" description="Basic and acidic residues" evidence="1">
    <location>
        <begin position="527"/>
        <end position="541"/>
    </location>
</feature>